<dbReference type="InterPro" id="IPR011006">
    <property type="entry name" value="CheY-like_superfamily"/>
</dbReference>
<evidence type="ECO:0000256" key="11">
    <source>
        <dbReference type="ARBA" id="ARBA00023159"/>
    </source>
</evidence>
<keyword evidence="10" id="KW-0238">DNA-binding</keyword>
<dbReference type="FunFam" id="3.40.50.300:FF:000006">
    <property type="entry name" value="DNA-binding transcriptional regulator NtrC"/>
    <property type="match status" value="1"/>
</dbReference>
<feature type="coiled-coil region" evidence="17">
    <location>
        <begin position="114"/>
        <end position="141"/>
    </location>
</feature>
<dbReference type="PANTHER" id="PTHR32071:SF95">
    <property type="entry name" value="DNA-BINDING TRANSCRIPTIONAL REGULATOR NTRC"/>
    <property type="match status" value="1"/>
</dbReference>
<dbReference type="InterPro" id="IPR025944">
    <property type="entry name" value="Sigma_54_int_dom_CS"/>
</dbReference>
<evidence type="ECO:0000256" key="7">
    <source>
        <dbReference type="ARBA" id="ARBA00022840"/>
    </source>
</evidence>
<evidence type="ECO:0000313" key="21">
    <source>
        <dbReference type="Proteomes" id="UP000178082"/>
    </source>
</evidence>
<keyword evidence="5 16" id="KW-0597">Phosphoprotein</keyword>
<comment type="subcellular location">
    <subcellularLocation>
        <location evidence="1">Cytoplasm</location>
    </subcellularLocation>
</comment>
<feature type="modified residue" description="4-aspartylphosphate" evidence="16">
    <location>
        <position position="54"/>
    </location>
</feature>
<gene>
    <name evidence="20" type="ORF">A3G31_01965</name>
</gene>
<dbReference type="Pfam" id="PF00072">
    <property type="entry name" value="Response_reg"/>
    <property type="match status" value="1"/>
</dbReference>
<dbReference type="SMART" id="SM00448">
    <property type="entry name" value="REC"/>
    <property type="match status" value="1"/>
</dbReference>
<feature type="domain" description="Response regulatory" evidence="19">
    <location>
        <begin position="5"/>
        <end position="119"/>
    </location>
</feature>
<dbReference type="InterPro" id="IPR025943">
    <property type="entry name" value="Sigma_54_int_dom_ATP-bd_2"/>
</dbReference>
<dbReference type="Pfam" id="PF25601">
    <property type="entry name" value="AAA_lid_14"/>
    <property type="match status" value="1"/>
</dbReference>
<dbReference type="InterPro" id="IPR002197">
    <property type="entry name" value="HTH_Fis"/>
</dbReference>
<dbReference type="Gene3D" id="1.10.8.60">
    <property type="match status" value="1"/>
</dbReference>
<dbReference type="PROSITE" id="PS50110">
    <property type="entry name" value="RESPONSE_REGULATORY"/>
    <property type="match status" value="1"/>
</dbReference>
<evidence type="ECO:0000256" key="13">
    <source>
        <dbReference type="ARBA" id="ARBA00023231"/>
    </source>
</evidence>
<dbReference type="Pfam" id="PF02954">
    <property type="entry name" value="HTH_8"/>
    <property type="match status" value="1"/>
</dbReference>
<evidence type="ECO:0000256" key="6">
    <source>
        <dbReference type="ARBA" id="ARBA00022741"/>
    </source>
</evidence>
<dbReference type="AlphaFoldDB" id="A0A1F7SNU6"/>
<reference evidence="20 21" key="1">
    <citation type="journal article" date="2016" name="Nat. Commun.">
        <title>Thousands of microbial genomes shed light on interconnected biogeochemical processes in an aquifer system.</title>
        <authorList>
            <person name="Anantharaman K."/>
            <person name="Brown C.T."/>
            <person name="Hug L.A."/>
            <person name="Sharon I."/>
            <person name="Castelle C.J."/>
            <person name="Probst A.J."/>
            <person name="Thomas B.C."/>
            <person name="Singh A."/>
            <person name="Wilkins M.J."/>
            <person name="Karaoz U."/>
            <person name="Brodie E.L."/>
            <person name="Williams K.H."/>
            <person name="Hubbard S.S."/>
            <person name="Banfield J.F."/>
        </authorList>
    </citation>
    <scope>NUCLEOTIDE SEQUENCE [LARGE SCALE GENOMIC DNA]</scope>
</reference>
<dbReference type="InterPro" id="IPR001789">
    <property type="entry name" value="Sig_transdc_resp-reg_receiver"/>
</dbReference>
<dbReference type="STRING" id="1817883.A3G31_01965"/>
<dbReference type="InterPro" id="IPR027417">
    <property type="entry name" value="P-loop_NTPase"/>
</dbReference>
<dbReference type="GO" id="GO:0043565">
    <property type="term" value="F:sequence-specific DNA binding"/>
    <property type="evidence" value="ECO:0007669"/>
    <property type="project" value="InterPro"/>
</dbReference>
<dbReference type="PROSITE" id="PS00676">
    <property type="entry name" value="SIGMA54_INTERACT_2"/>
    <property type="match status" value="1"/>
</dbReference>
<dbReference type="GO" id="GO:0005524">
    <property type="term" value="F:ATP binding"/>
    <property type="evidence" value="ECO:0007669"/>
    <property type="project" value="UniProtKB-KW"/>
</dbReference>
<evidence type="ECO:0000256" key="8">
    <source>
        <dbReference type="ARBA" id="ARBA00023012"/>
    </source>
</evidence>
<dbReference type="InterPro" id="IPR058031">
    <property type="entry name" value="AAA_lid_NorR"/>
</dbReference>
<dbReference type="InterPro" id="IPR003593">
    <property type="entry name" value="AAA+_ATPase"/>
</dbReference>
<evidence type="ECO:0000256" key="3">
    <source>
        <dbReference type="ARBA" id="ARBA00022490"/>
    </source>
</evidence>
<dbReference type="SUPFAM" id="SSF52172">
    <property type="entry name" value="CheY-like"/>
    <property type="match status" value="1"/>
</dbReference>
<keyword evidence="11" id="KW-0010">Activator</keyword>
<keyword evidence="17" id="KW-0175">Coiled coil</keyword>
<evidence type="ECO:0000256" key="16">
    <source>
        <dbReference type="PROSITE-ProRule" id="PRU00169"/>
    </source>
</evidence>
<organism evidence="20 21">
    <name type="scientific">Candidatus Schekmanbacteria bacterium RIFCSPLOWO2_12_FULL_38_15</name>
    <dbReference type="NCBI Taxonomy" id="1817883"/>
    <lineage>
        <taxon>Bacteria</taxon>
        <taxon>Candidatus Schekmaniibacteriota</taxon>
    </lineage>
</organism>
<dbReference type="InterPro" id="IPR009057">
    <property type="entry name" value="Homeodomain-like_sf"/>
</dbReference>
<keyword evidence="4" id="KW-0678">Repressor</keyword>
<evidence type="ECO:0000256" key="4">
    <source>
        <dbReference type="ARBA" id="ARBA00022491"/>
    </source>
</evidence>
<evidence type="ECO:0000256" key="2">
    <source>
        <dbReference type="ARBA" id="ARBA00019059"/>
    </source>
</evidence>
<evidence type="ECO:0000259" key="19">
    <source>
        <dbReference type="PROSITE" id="PS50110"/>
    </source>
</evidence>
<dbReference type="FunFam" id="3.40.50.2300:FF:000018">
    <property type="entry name" value="DNA-binding transcriptional regulator NtrC"/>
    <property type="match status" value="1"/>
</dbReference>
<dbReference type="PROSITE" id="PS00688">
    <property type="entry name" value="SIGMA54_INTERACT_3"/>
    <property type="match status" value="1"/>
</dbReference>
<evidence type="ECO:0000256" key="12">
    <source>
        <dbReference type="ARBA" id="ARBA00023163"/>
    </source>
</evidence>
<dbReference type="PRINTS" id="PR01590">
    <property type="entry name" value="HTHFIS"/>
</dbReference>
<sequence length="470" mass="53549">MEKKRILIVDDEESLLKVIKRSLEKKGYIADTAKEGKKALNLVKDAKYDIVLLDVRMPGMSGFEVLSEIKKIAPDIFVVMMTAQNTMDNAIEAMKKGAYDYLTKPFDLDELNLLMEKINRLIDLQGEVKALRAELEEQQHKWTIIGKSQRMQEIFKAIGKVANSDATVLLLGESGTGKELVARMIHNHSRRTGSPFIKVNCAAIPRDLLESELFGHRKGAFTGAIDTQSGKFVQAQNGTLFLDEIGEMDFNLQGKILRVLQDKEIDRVGEGVPIAVDVRIIAATNIDIEKAVRDKNFREDLYYRLNVFPIKLPPLRERKEDIPELVKYFIKKFSDEMSLNVRSISEKAVEKLMEYNWPGNVRELENSILRAMLMSGGKILSEKEFPFIIETEAVDEKISLYFSVKAKFYKILRGKKGERIFSDIQREVDEALIKLALKESGNSQSKAAKLLGINRNTLRKKIKEMNLKQF</sequence>
<keyword evidence="7" id="KW-0067">ATP-binding</keyword>
<dbReference type="Gene3D" id="3.40.50.300">
    <property type="entry name" value="P-loop containing nucleotide triphosphate hydrolases"/>
    <property type="match status" value="1"/>
</dbReference>
<evidence type="ECO:0000256" key="1">
    <source>
        <dbReference type="ARBA" id="ARBA00004496"/>
    </source>
</evidence>
<evidence type="ECO:0000256" key="5">
    <source>
        <dbReference type="ARBA" id="ARBA00022553"/>
    </source>
</evidence>
<dbReference type="Proteomes" id="UP000178082">
    <property type="component" value="Unassembled WGS sequence"/>
</dbReference>
<proteinExistence type="predicted"/>
<dbReference type="CDD" id="cd00009">
    <property type="entry name" value="AAA"/>
    <property type="match status" value="1"/>
</dbReference>
<evidence type="ECO:0000256" key="15">
    <source>
        <dbReference type="ARBA" id="ARBA00031910"/>
    </source>
</evidence>
<name>A0A1F7SNU6_9BACT</name>
<evidence type="ECO:0000256" key="17">
    <source>
        <dbReference type="SAM" id="Coils"/>
    </source>
</evidence>
<dbReference type="SMART" id="SM00382">
    <property type="entry name" value="AAA"/>
    <property type="match status" value="1"/>
</dbReference>
<dbReference type="InterPro" id="IPR002078">
    <property type="entry name" value="Sigma_54_int"/>
</dbReference>
<dbReference type="GO" id="GO:0006355">
    <property type="term" value="P:regulation of DNA-templated transcription"/>
    <property type="evidence" value="ECO:0007669"/>
    <property type="project" value="InterPro"/>
</dbReference>
<dbReference type="FunFam" id="1.10.8.60:FF:000014">
    <property type="entry name" value="DNA-binding transcriptional regulator NtrC"/>
    <property type="match status" value="1"/>
</dbReference>
<dbReference type="PROSITE" id="PS00675">
    <property type="entry name" value="SIGMA54_INTERACT_1"/>
    <property type="match status" value="1"/>
</dbReference>
<dbReference type="PROSITE" id="PS50045">
    <property type="entry name" value="SIGMA54_INTERACT_4"/>
    <property type="match status" value="1"/>
</dbReference>
<keyword evidence="3" id="KW-0963">Cytoplasm</keyword>
<keyword evidence="13" id="KW-0535">Nitrogen fixation</keyword>
<dbReference type="SUPFAM" id="SSF52540">
    <property type="entry name" value="P-loop containing nucleoside triphosphate hydrolases"/>
    <property type="match status" value="1"/>
</dbReference>
<dbReference type="InterPro" id="IPR025662">
    <property type="entry name" value="Sigma_54_int_dom_ATP-bd_1"/>
</dbReference>
<dbReference type="EMBL" id="MGDI01000005">
    <property type="protein sequence ID" value="OGL54867.1"/>
    <property type="molecule type" value="Genomic_DNA"/>
</dbReference>
<dbReference type="GO" id="GO:0000160">
    <property type="term" value="P:phosphorelay signal transduction system"/>
    <property type="evidence" value="ECO:0007669"/>
    <property type="project" value="UniProtKB-KW"/>
</dbReference>
<keyword evidence="12" id="KW-0804">Transcription</keyword>
<dbReference type="Gene3D" id="1.10.10.60">
    <property type="entry name" value="Homeodomain-like"/>
    <property type="match status" value="1"/>
</dbReference>
<dbReference type="Gene3D" id="3.40.50.2300">
    <property type="match status" value="1"/>
</dbReference>
<evidence type="ECO:0000256" key="9">
    <source>
        <dbReference type="ARBA" id="ARBA00023015"/>
    </source>
</evidence>
<dbReference type="PANTHER" id="PTHR32071">
    <property type="entry name" value="TRANSCRIPTIONAL REGULATORY PROTEIN"/>
    <property type="match status" value="1"/>
</dbReference>
<evidence type="ECO:0000313" key="20">
    <source>
        <dbReference type="EMBL" id="OGL54867.1"/>
    </source>
</evidence>
<keyword evidence="9" id="KW-0805">Transcription regulation</keyword>
<feature type="domain" description="Sigma-54 factor interaction" evidence="18">
    <location>
        <begin position="144"/>
        <end position="373"/>
    </location>
</feature>
<dbReference type="GO" id="GO:0005737">
    <property type="term" value="C:cytoplasm"/>
    <property type="evidence" value="ECO:0007669"/>
    <property type="project" value="UniProtKB-SubCell"/>
</dbReference>
<comment type="caution">
    <text evidence="20">The sequence shown here is derived from an EMBL/GenBank/DDBJ whole genome shotgun (WGS) entry which is preliminary data.</text>
</comment>
<keyword evidence="6" id="KW-0547">Nucleotide-binding</keyword>
<accession>A0A1F7SNU6</accession>
<evidence type="ECO:0000259" key="18">
    <source>
        <dbReference type="PROSITE" id="PS50045"/>
    </source>
</evidence>
<protein>
    <recommendedName>
        <fullName evidence="2">DNA-binding transcriptional regulator NtrC</fullName>
    </recommendedName>
    <alternativeName>
        <fullName evidence="14">Nitrogen regulation protein NR(I)</fullName>
    </alternativeName>
    <alternativeName>
        <fullName evidence="15">Nitrogen regulator I</fullName>
    </alternativeName>
</protein>
<evidence type="ECO:0000256" key="10">
    <source>
        <dbReference type="ARBA" id="ARBA00023125"/>
    </source>
</evidence>
<dbReference type="SUPFAM" id="SSF46689">
    <property type="entry name" value="Homeodomain-like"/>
    <property type="match status" value="1"/>
</dbReference>
<keyword evidence="8" id="KW-0902">Two-component regulatory system</keyword>
<dbReference type="Pfam" id="PF00158">
    <property type="entry name" value="Sigma54_activat"/>
    <property type="match status" value="1"/>
</dbReference>
<evidence type="ECO:0000256" key="14">
    <source>
        <dbReference type="ARBA" id="ARBA00029881"/>
    </source>
</evidence>